<comment type="caution">
    <text evidence="2">The sequence shown here is derived from an EMBL/GenBank/DDBJ whole genome shotgun (WGS) entry which is preliminary data.</text>
</comment>
<evidence type="ECO:0000313" key="3">
    <source>
        <dbReference type="Proteomes" id="UP000622797"/>
    </source>
</evidence>
<dbReference type="AlphaFoldDB" id="A0A8H4UC45"/>
<reference evidence="2" key="2">
    <citation type="submission" date="2020-05" db="EMBL/GenBank/DDBJ databases">
        <authorList>
            <person name="Kim H.-S."/>
            <person name="Proctor R.H."/>
            <person name="Brown D.W."/>
        </authorList>
    </citation>
    <scope>NUCLEOTIDE SEQUENCE</scope>
    <source>
        <strain evidence="2">NRRL 20472</strain>
    </source>
</reference>
<organism evidence="2 3">
    <name type="scientific">Fusarium sarcochroum</name>
    <dbReference type="NCBI Taxonomy" id="1208366"/>
    <lineage>
        <taxon>Eukaryota</taxon>
        <taxon>Fungi</taxon>
        <taxon>Dikarya</taxon>
        <taxon>Ascomycota</taxon>
        <taxon>Pezizomycotina</taxon>
        <taxon>Sordariomycetes</taxon>
        <taxon>Hypocreomycetidae</taxon>
        <taxon>Hypocreales</taxon>
        <taxon>Nectriaceae</taxon>
        <taxon>Fusarium</taxon>
        <taxon>Fusarium lateritium species complex</taxon>
    </lineage>
</organism>
<name>A0A8H4UC45_9HYPO</name>
<dbReference type="Proteomes" id="UP000622797">
    <property type="component" value="Unassembled WGS sequence"/>
</dbReference>
<feature type="transmembrane region" description="Helical" evidence="1">
    <location>
        <begin position="53"/>
        <end position="79"/>
    </location>
</feature>
<accession>A0A8H4UC45</accession>
<feature type="transmembrane region" description="Helical" evidence="1">
    <location>
        <begin position="295"/>
        <end position="316"/>
    </location>
</feature>
<feature type="transmembrane region" description="Helical" evidence="1">
    <location>
        <begin position="140"/>
        <end position="160"/>
    </location>
</feature>
<keyword evidence="3" id="KW-1185">Reference proteome</keyword>
<keyword evidence="1" id="KW-0812">Transmembrane</keyword>
<evidence type="ECO:0008006" key="4">
    <source>
        <dbReference type="Google" id="ProtNLM"/>
    </source>
</evidence>
<reference evidence="2" key="1">
    <citation type="journal article" date="2020" name="BMC Genomics">
        <title>Correction to: Identification and distribution of gene clusters required for synthesis of sphingolipid metabolism inhibitors in diverse species of the filamentous fungus Fusarium.</title>
        <authorList>
            <person name="Kim H.S."/>
            <person name="Lohmar J.M."/>
            <person name="Busman M."/>
            <person name="Brown D.W."/>
            <person name="Naumann T.A."/>
            <person name="Divon H.H."/>
            <person name="Lysoe E."/>
            <person name="Uhlig S."/>
            <person name="Proctor R.H."/>
        </authorList>
    </citation>
    <scope>NUCLEOTIDE SEQUENCE</scope>
    <source>
        <strain evidence="2">NRRL 20472</strain>
    </source>
</reference>
<keyword evidence="1" id="KW-1133">Transmembrane helix</keyword>
<proteinExistence type="predicted"/>
<evidence type="ECO:0000256" key="1">
    <source>
        <dbReference type="SAM" id="Phobius"/>
    </source>
</evidence>
<evidence type="ECO:0000313" key="2">
    <source>
        <dbReference type="EMBL" id="KAF4973362.1"/>
    </source>
</evidence>
<feature type="transmembrane region" description="Helical" evidence="1">
    <location>
        <begin position="21"/>
        <end position="41"/>
    </location>
</feature>
<gene>
    <name evidence="2" type="ORF">FSARC_340</name>
</gene>
<feature type="transmembrane region" description="Helical" evidence="1">
    <location>
        <begin position="328"/>
        <end position="361"/>
    </location>
</feature>
<keyword evidence="1" id="KW-0472">Membrane</keyword>
<dbReference type="EMBL" id="JABEXW010000022">
    <property type="protein sequence ID" value="KAF4973362.1"/>
    <property type="molecule type" value="Genomic_DNA"/>
</dbReference>
<feature type="transmembrane region" description="Helical" evidence="1">
    <location>
        <begin position="265"/>
        <end position="283"/>
    </location>
</feature>
<sequence>MDTSDLPILCPPGDSRTERELIVKLIVAHVTAVVAFCNFLSVRNERLDTIEPVLFLLSPFIVVFQTFLGLLAINFLFVIHVVTIPRSFYDHVDAYARQWNMLFGRKLESNSSGIKRTPTGTLESQRTTTRSKLGKARIRLGNSAATFGTLFQCVSTIFLYKRRYESYGWDSLTIVDHRAFELAVGGAFVSVLGLALLLRLPGFGYAPETEYTSDALTDFIILFSRGDTRRCPRWYQILYFSDLGHHSSAFTFFLCVASATYKGQVLSLGTLGTIYAGIYEISMEQFSLDMSITRFYIYVGVFFVVAFAIARLYFFISDRGNCSPMVMVPFALAICCVAIAIYCVWMIMLCPLLVISFLPVISGPTCAFTIKGYDAKHMFLQPPFVPPSNETECLALWKDPVAEYLWSLV</sequence>
<protein>
    <recommendedName>
        <fullName evidence="4">Transmembrane protein</fullName>
    </recommendedName>
</protein>
<feature type="transmembrane region" description="Helical" evidence="1">
    <location>
        <begin position="180"/>
        <end position="198"/>
    </location>
</feature>
<dbReference type="OrthoDB" id="10250990at2759"/>